<keyword evidence="5" id="KW-0739">Sodium transport</keyword>
<dbReference type="EMBL" id="JBHRYN010000008">
    <property type="protein sequence ID" value="MFC3701423.1"/>
    <property type="molecule type" value="Genomic_DNA"/>
</dbReference>
<keyword evidence="5" id="KW-0915">Sodium</keyword>
<dbReference type="RefSeq" id="WP_290282572.1">
    <property type="nucleotide sequence ID" value="NZ_JAUFQI010000001.1"/>
</dbReference>
<evidence type="ECO:0000256" key="2">
    <source>
        <dbReference type="ARBA" id="ARBA00022692"/>
    </source>
</evidence>
<comment type="caution">
    <text evidence="6">The sequence shown here is derived from an EMBL/GenBank/DDBJ whole genome shotgun (WGS) entry which is preliminary data.</text>
</comment>
<evidence type="ECO:0000256" key="4">
    <source>
        <dbReference type="ARBA" id="ARBA00023136"/>
    </source>
</evidence>
<keyword evidence="2 5" id="KW-0812">Transmembrane</keyword>
<evidence type="ECO:0000256" key="1">
    <source>
        <dbReference type="ARBA" id="ARBA00022475"/>
    </source>
</evidence>
<keyword evidence="7" id="KW-1185">Reference proteome</keyword>
<evidence type="ECO:0000313" key="6">
    <source>
        <dbReference type="EMBL" id="MFC3701423.1"/>
    </source>
</evidence>
<evidence type="ECO:0000256" key="5">
    <source>
        <dbReference type="RuleBase" id="RU004278"/>
    </source>
</evidence>
<organism evidence="6 7">
    <name type="scientific">Reinekea marina</name>
    <dbReference type="NCBI Taxonomy" id="1310421"/>
    <lineage>
        <taxon>Bacteria</taxon>
        <taxon>Pseudomonadati</taxon>
        <taxon>Pseudomonadota</taxon>
        <taxon>Gammaproteobacteria</taxon>
        <taxon>Oceanospirillales</taxon>
        <taxon>Saccharospirillaceae</taxon>
        <taxon>Reinekea</taxon>
    </lineage>
</organism>
<dbReference type="EC" id="7.2.4.2" evidence="5"/>
<dbReference type="InterPro" id="IPR005899">
    <property type="entry name" value="Na_pump_deCOase"/>
</dbReference>
<keyword evidence="4 5" id="KW-0472">Membrane</keyword>
<keyword evidence="1" id="KW-1003">Cell membrane</keyword>
<keyword evidence="5" id="KW-0406">Ion transport</keyword>
<sequence length="74" mass="8090">MSDIMWDGVSLMVMGMGSVFVFLALLVLGITIMSQILMRLPEVEVVARPQSRNSDEEMAEVAAVAAAVKLVHQR</sequence>
<protein>
    <recommendedName>
        <fullName evidence="5">Oxaloacetate decarboxylase gamma chain</fullName>
        <ecNumber evidence="5">7.2.4.2</ecNumber>
    </recommendedName>
</protein>
<evidence type="ECO:0000313" key="7">
    <source>
        <dbReference type="Proteomes" id="UP001595710"/>
    </source>
</evidence>
<comment type="similarity">
    <text evidence="5">Belongs to the OadG family.</text>
</comment>
<keyword evidence="3 5" id="KW-1133">Transmembrane helix</keyword>
<keyword evidence="5" id="KW-0813">Transport</keyword>
<comment type="subcellular location">
    <subcellularLocation>
        <location evidence="5">Cell membrane</location>
        <topology evidence="5">Single-pass membrane protein</topology>
    </subcellularLocation>
</comment>
<gene>
    <name evidence="6" type="ORF">ACFOND_07195</name>
</gene>
<feature type="transmembrane region" description="Helical" evidence="5">
    <location>
        <begin position="12"/>
        <end position="32"/>
    </location>
</feature>
<comment type="catalytic activity">
    <reaction evidence="5">
        <text>oxaloacetate + 2 Na(+)(in) + H(+) = pyruvate + 2 Na(+)(out) + CO2</text>
        <dbReference type="Rhea" id="RHEA:57724"/>
        <dbReference type="ChEBI" id="CHEBI:15361"/>
        <dbReference type="ChEBI" id="CHEBI:15378"/>
        <dbReference type="ChEBI" id="CHEBI:16452"/>
        <dbReference type="ChEBI" id="CHEBI:16526"/>
        <dbReference type="ChEBI" id="CHEBI:29101"/>
        <dbReference type="EC" id="7.2.4.2"/>
    </reaction>
</comment>
<comment type="cofactor">
    <cofactor evidence="5">
        <name>Na(+)</name>
        <dbReference type="ChEBI" id="CHEBI:29101"/>
    </cofactor>
</comment>
<proteinExistence type="inferred from homology"/>
<dbReference type="Pfam" id="PF04277">
    <property type="entry name" value="OAD_gamma"/>
    <property type="match status" value="1"/>
</dbReference>
<dbReference type="NCBIfam" id="TIGR01195">
    <property type="entry name" value="oadG_fam"/>
    <property type="match status" value="1"/>
</dbReference>
<comment type="function">
    <text evidence="5">Catalyzes the decarboxylation of oxaloacetate coupled to Na(+) translocation.</text>
</comment>
<accession>A0ABV7WQ76</accession>
<reference evidence="7" key="1">
    <citation type="journal article" date="2019" name="Int. J. Syst. Evol. Microbiol.">
        <title>The Global Catalogue of Microorganisms (GCM) 10K type strain sequencing project: providing services to taxonomists for standard genome sequencing and annotation.</title>
        <authorList>
            <consortium name="The Broad Institute Genomics Platform"/>
            <consortium name="The Broad Institute Genome Sequencing Center for Infectious Disease"/>
            <person name="Wu L."/>
            <person name="Ma J."/>
        </authorList>
    </citation>
    <scope>NUCLEOTIDE SEQUENCE [LARGE SCALE GENOMIC DNA]</scope>
    <source>
        <strain evidence="7">CECT 8288</strain>
    </source>
</reference>
<name>A0ABV7WQ76_9GAMM</name>
<evidence type="ECO:0000256" key="3">
    <source>
        <dbReference type="ARBA" id="ARBA00022989"/>
    </source>
</evidence>
<dbReference type="Proteomes" id="UP001595710">
    <property type="component" value="Unassembled WGS sequence"/>
</dbReference>